<gene>
    <name evidence="1" type="ORF">CDAR_598011</name>
</gene>
<comment type="caution">
    <text evidence="1">The sequence shown here is derived from an EMBL/GenBank/DDBJ whole genome shotgun (WGS) entry which is preliminary data.</text>
</comment>
<evidence type="ECO:0000313" key="1">
    <source>
        <dbReference type="EMBL" id="GIX89478.1"/>
    </source>
</evidence>
<name>A0AAV4P0C0_9ARAC</name>
<accession>A0AAV4P0C0</accession>
<dbReference type="AlphaFoldDB" id="A0AAV4P0C0"/>
<proteinExistence type="predicted"/>
<organism evidence="1 2">
    <name type="scientific">Caerostris darwini</name>
    <dbReference type="NCBI Taxonomy" id="1538125"/>
    <lineage>
        <taxon>Eukaryota</taxon>
        <taxon>Metazoa</taxon>
        <taxon>Ecdysozoa</taxon>
        <taxon>Arthropoda</taxon>
        <taxon>Chelicerata</taxon>
        <taxon>Arachnida</taxon>
        <taxon>Araneae</taxon>
        <taxon>Araneomorphae</taxon>
        <taxon>Entelegynae</taxon>
        <taxon>Araneoidea</taxon>
        <taxon>Araneidae</taxon>
        <taxon>Caerostris</taxon>
    </lineage>
</organism>
<evidence type="ECO:0000313" key="2">
    <source>
        <dbReference type="Proteomes" id="UP001054837"/>
    </source>
</evidence>
<feature type="non-terminal residue" evidence="1">
    <location>
        <position position="1"/>
    </location>
</feature>
<dbReference type="EMBL" id="BPLQ01002183">
    <property type="protein sequence ID" value="GIX89478.1"/>
    <property type="molecule type" value="Genomic_DNA"/>
</dbReference>
<protein>
    <submittedName>
        <fullName evidence="1">Uncharacterized protein</fullName>
    </submittedName>
</protein>
<sequence>REGTCNEIDLANSEVDTCVSVSKEDLADNDYLNKNPAAKRTSEPTLEHYLFFEELLKEAATLMDKVHKYCRAAQNVQSPTWEKTSLQMEECSMCIRARS</sequence>
<keyword evidence="2" id="KW-1185">Reference proteome</keyword>
<reference evidence="1 2" key="1">
    <citation type="submission" date="2021-06" db="EMBL/GenBank/DDBJ databases">
        <title>Caerostris darwini draft genome.</title>
        <authorList>
            <person name="Kono N."/>
            <person name="Arakawa K."/>
        </authorList>
    </citation>
    <scope>NUCLEOTIDE SEQUENCE [LARGE SCALE GENOMIC DNA]</scope>
</reference>
<dbReference type="Proteomes" id="UP001054837">
    <property type="component" value="Unassembled WGS sequence"/>
</dbReference>